<dbReference type="EMBL" id="FLQX01000110">
    <property type="protein sequence ID" value="SBT06553.1"/>
    <property type="molecule type" value="Genomic_DNA"/>
</dbReference>
<name>A0A1A8XRG8_9PROT</name>
<keyword evidence="3" id="KW-1185">Reference proteome</keyword>
<dbReference type="SUPFAM" id="SSF51735">
    <property type="entry name" value="NAD(P)-binding Rossmann-fold domains"/>
    <property type="match status" value="1"/>
</dbReference>
<dbReference type="InterPro" id="IPR036291">
    <property type="entry name" value="NAD(P)-bd_dom_sf"/>
</dbReference>
<gene>
    <name evidence="2" type="ORF">ACCAA_340053</name>
</gene>
<dbReference type="Pfam" id="PF13561">
    <property type="entry name" value="adh_short_C2"/>
    <property type="match status" value="1"/>
</dbReference>
<evidence type="ECO:0000256" key="1">
    <source>
        <dbReference type="ARBA" id="ARBA00006484"/>
    </source>
</evidence>
<sequence length="266" mass="27989">MNNVPPTILLTGATGGIGRAVAERLAGAGYSLILAARNADKLQALASELGSLFPDAGAYSWISVDMTRDDSVESFSTELTARSLFLHGAVLMPPQDPPTNDPFPSSDRWREILQNSFIGPLALLKAAIATMQPDPANGKRCKIVIISGMSSVQVLGHYASSNVIRCAWLAEAKTLAFALGERGVHVNTLSLGGTLTPGYAASLERRAASAGVSVEQRLADETDNIPLKKYGSPKEVAAAVEGLLSALSDHMTGVNILHDGGFTRAY</sequence>
<evidence type="ECO:0000313" key="3">
    <source>
        <dbReference type="Proteomes" id="UP000199169"/>
    </source>
</evidence>
<dbReference type="PANTHER" id="PTHR42879:SF6">
    <property type="entry name" value="NADPH-DEPENDENT REDUCTASE BACG"/>
    <property type="match status" value="1"/>
</dbReference>
<proteinExistence type="inferred from homology"/>
<dbReference type="PRINTS" id="PR00081">
    <property type="entry name" value="GDHRDH"/>
</dbReference>
<comment type="similarity">
    <text evidence="1">Belongs to the short-chain dehydrogenases/reductases (SDR) family.</text>
</comment>
<reference evidence="2 3" key="1">
    <citation type="submission" date="2016-06" db="EMBL/GenBank/DDBJ databases">
        <authorList>
            <person name="Kjaerup R.B."/>
            <person name="Dalgaard T.S."/>
            <person name="Juul-Madsen H.R."/>
        </authorList>
    </citation>
    <scope>NUCLEOTIDE SEQUENCE [LARGE SCALE GENOMIC DNA]</scope>
    <source>
        <strain evidence="2">3</strain>
    </source>
</reference>
<dbReference type="RefSeq" id="WP_186407218.1">
    <property type="nucleotide sequence ID" value="NZ_FLQX01000110.1"/>
</dbReference>
<accession>A0A1A8XRG8</accession>
<dbReference type="PANTHER" id="PTHR42879">
    <property type="entry name" value="3-OXOACYL-(ACYL-CARRIER-PROTEIN) REDUCTASE"/>
    <property type="match status" value="1"/>
</dbReference>
<evidence type="ECO:0000313" key="2">
    <source>
        <dbReference type="EMBL" id="SBT06553.1"/>
    </source>
</evidence>
<dbReference type="Proteomes" id="UP000199169">
    <property type="component" value="Unassembled WGS sequence"/>
</dbReference>
<dbReference type="InterPro" id="IPR002347">
    <property type="entry name" value="SDR_fam"/>
</dbReference>
<protein>
    <submittedName>
        <fullName evidence="2">Short-chain dehydrogenase/reductase SDR</fullName>
    </submittedName>
</protein>
<dbReference type="InterPro" id="IPR050259">
    <property type="entry name" value="SDR"/>
</dbReference>
<dbReference type="STRING" id="1860102.ACCAA_340053"/>
<dbReference type="AlphaFoldDB" id="A0A1A8XRG8"/>
<organism evidence="2 3">
    <name type="scientific">Candidatus Accumulibacter aalborgensis</name>
    <dbReference type="NCBI Taxonomy" id="1860102"/>
    <lineage>
        <taxon>Bacteria</taxon>
        <taxon>Pseudomonadati</taxon>
        <taxon>Pseudomonadota</taxon>
        <taxon>Betaproteobacteria</taxon>
        <taxon>Candidatus Accumulibacter</taxon>
    </lineage>
</organism>
<dbReference type="Gene3D" id="3.40.50.720">
    <property type="entry name" value="NAD(P)-binding Rossmann-like Domain"/>
    <property type="match status" value="1"/>
</dbReference>